<feature type="transmembrane region" description="Helical" evidence="1">
    <location>
        <begin position="207"/>
        <end position="227"/>
    </location>
</feature>
<accession>A0A1H3E6E8</accession>
<sequence>MKITCNIIGDILPLYVENMVSEDTKKVVEEHIDGCDRCKRQLKGMTSSINIPLETDTASFEKMKATLQKKKIQTIIFSIMLTVSVIVVLISFLTAREYIPYHEGLISLTESSDGIIIAKFNDEVKGYNISTEPSKIGDGFVYYITTWDSFWASSIIKKSVNNTVLNIDGKKIDSIYYYNADGSEDILIYGKDQNPNGGMVSLPRLVLGYYLLLAIALAIISGILTYVYRKKEKIRNIMLKFFLLPVSYILAHILIKGFPASSYSAKRDFLVILFVTISICIASISAINIIKE</sequence>
<keyword evidence="3" id="KW-0862">Zinc</keyword>
<dbReference type="RefSeq" id="WP_093754793.1">
    <property type="nucleotide sequence ID" value="NZ_BSYN01000001.1"/>
</dbReference>
<feature type="transmembrane region" description="Helical" evidence="1">
    <location>
        <begin position="72"/>
        <end position="95"/>
    </location>
</feature>
<evidence type="ECO:0000256" key="1">
    <source>
        <dbReference type="SAM" id="Phobius"/>
    </source>
</evidence>
<dbReference type="AlphaFoldDB" id="A0A1H3E6E8"/>
<keyword evidence="3" id="KW-0863">Zinc-finger</keyword>
<dbReference type="InterPro" id="IPR027383">
    <property type="entry name" value="Znf_put"/>
</dbReference>
<feature type="transmembrane region" description="Helical" evidence="1">
    <location>
        <begin position="270"/>
        <end position="290"/>
    </location>
</feature>
<dbReference type="Proteomes" id="UP000198828">
    <property type="component" value="Unassembled WGS sequence"/>
</dbReference>
<proteinExistence type="predicted"/>
<dbReference type="Pfam" id="PF13490">
    <property type="entry name" value="zf-HC2"/>
    <property type="match status" value="1"/>
</dbReference>
<dbReference type="GO" id="GO:0008270">
    <property type="term" value="F:zinc ion binding"/>
    <property type="evidence" value="ECO:0007669"/>
    <property type="project" value="UniProtKB-KW"/>
</dbReference>
<evidence type="ECO:0000313" key="4">
    <source>
        <dbReference type="Proteomes" id="UP000198828"/>
    </source>
</evidence>
<keyword evidence="3" id="KW-0479">Metal-binding</keyword>
<feature type="transmembrane region" description="Helical" evidence="1">
    <location>
        <begin position="239"/>
        <end position="258"/>
    </location>
</feature>
<reference evidence="3 4" key="1">
    <citation type="submission" date="2016-10" db="EMBL/GenBank/DDBJ databases">
        <authorList>
            <person name="de Groot N.N."/>
        </authorList>
    </citation>
    <scope>NUCLEOTIDE SEQUENCE [LARGE SCALE GENOMIC DNA]</scope>
    <source>
        <strain evidence="3 4">DSM 23310</strain>
    </source>
</reference>
<gene>
    <name evidence="3" type="ORF">SAMN05660923_02840</name>
</gene>
<dbReference type="EMBL" id="FNNG01000018">
    <property type="protein sequence ID" value="SDX74187.1"/>
    <property type="molecule type" value="Genomic_DNA"/>
</dbReference>
<feature type="domain" description="Putative zinc-finger" evidence="2">
    <location>
        <begin position="5"/>
        <end position="38"/>
    </location>
</feature>
<organism evidence="3 4">
    <name type="scientific">Tepidimicrobium xylanilyticum</name>
    <dbReference type="NCBI Taxonomy" id="1123352"/>
    <lineage>
        <taxon>Bacteria</taxon>
        <taxon>Bacillati</taxon>
        <taxon>Bacillota</taxon>
        <taxon>Tissierellia</taxon>
        <taxon>Tissierellales</taxon>
        <taxon>Tepidimicrobiaceae</taxon>
        <taxon>Tepidimicrobium</taxon>
    </lineage>
</organism>
<name>A0A1H3E6E8_9FIRM</name>
<keyword evidence="4" id="KW-1185">Reference proteome</keyword>
<keyword evidence="1" id="KW-0472">Membrane</keyword>
<evidence type="ECO:0000259" key="2">
    <source>
        <dbReference type="Pfam" id="PF13490"/>
    </source>
</evidence>
<protein>
    <submittedName>
        <fullName evidence="3">Putative zinc-finger</fullName>
    </submittedName>
</protein>
<evidence type="ECO:0000313" key="3">
    <source>
        <dbReference type="EMBL" id="SDX74187.1"/>
    </source>
</evidence>
<keyword evidence="1" id="KW-1133">Transmembrane helix</keyword>
<keyword evidence="1" id="KW-0812">Transmembrane</keyword>
<dbReference type="OrthoDB" id="6194834at2"/>